<proteinExistence type="predicted"/>
<comment type="caution">
    <text evidence="1">The sequence shown here is derived from an EMBL/GenBank/DDBJ whole genome shotgun (WGS) entry which is preliminary data.</text>
</comment>
<keyword evidence="2" id="KW-1185">Reference proteome</keyword>
<dbReference type="Proteomes" id="UP001201549">
    <property type="component" value="Unassembled WGS sequence"/>
</dbReference>
<sequence>MALEWPTNEECYAAMAALAHDYFTGAQLAKWQQHIDDGLARGQMPAGKGFLHELGGAVKVGSPLTPQQKQWFDTICAVCI</sequence>
<protein>
    <submittedName>
        <fullName evidence="1">Uncharacterized protein</fullName>
    </submittedName>
</protein>
<name>A0ABT2FHB6_9GAMM</name>
<gene>
    <name evidence="1" type="ORF">L9G74_04630</name>
</gene>
<evidence type="ECO:0000313" key="1">
    <source>
        <dbReference type="EMBL" id="MCS4555714.1"/>
    </source>
</evidence>
<accession>A0ABT2FHB6</accession>
<dbReference type="EMBL" id="JAKOGG010000002">
    <property type="protein sequence ID" value="MCS4555714.1"/>
    <property type="molecule type" value="Genomic_DNA"/>
</dbReference>
<reference evidence="1 2" key="1">
    <citation type="submission" date="2022-02" db="EMBL/GenBank/DDBJ databases">
        <authorList>
            <person name="Zhuang L."/>
        </authorList>
    </citation>
    <scope>NUCLEOTIDE SEQUENCE [LARGE SCALE GENOMIC DNA]</scope>
    <source>
        <strain evidence="1 2">C32</strain>
    </source>
</reference>
<evidence type="ECO:0000313" key="2">
    <source>
        <dbReference type="Proteomes" id="UP001201549"/>
    </source>
</evidence>
<reference evidence="2" key="2">
    <citation type="submission" date="2023-07" db="EMBL/GenBank/DDBJ databases">
        <title>Shewanella mangrovi sp. nov., an acetaldehyde- degrading bacterium isolated from mangrove sediment.</title>
        <authorList>
            <person name="Liu Y."/>
        </authorList>
    </citation>
    <scope>NUCLEOTIDE SEQUENCE [LARGE SCALE GENOMIC DNA]</scope>
    <source>
        <strain evidence="2">C32</strain>
    </source>
</reference>
<dbReference type="RefSeq" id="WP_238895105.1">
    <property type="nucleotide sequence ID" value="NZ_JAKOGG010000002.1"/>
</dbReference>
<organism evidence="1 2">
    <name type="scientific">Shewanella electrica</name>
    <dbReference type="NCBI Taxonomy" id="515560"/>
    <lineage>
        <taxon>Bacteria</taxon>
        <taxon>Pseudomonadati</taxon>
        <taxon>Pseudomonadota</taxon>
        <taxon>Gammaproteobacteria</taxon>
        <taxon>Alteromonadales</taxon>
        <taxon>Shewanellaceae</taxon>
        <taxon>Shewanella</taxon>
    </lineage>
</organism>